<dbReference type="EMBL" id="CP009287">
    <property type="protein sequence ID" value="AIQ67992.1"/>
    <property type="molecule type" value="Genomic_DNA"/>
</dbReference>
<protein>
    <submittedName>
        <fullName evidence="1">Uncharacterized protein</fullName>
    </submittedName>
</protein>
<organism evidence="1 2">
    <name type="scientific">Paenibacillus graminis</name>
    <dbReference type="NCBI Taxonomy" id="189425"/>
    <lineage>
        <taxon>Bacteria</taxon>
        <taxon>Bacillati</taxon>
        <taxon>Bacillota</taxon>
        <taxon>Bacilli</taxon>
        <taxon>Bacillales</taxon>
        <taxon>Paenibacillaceae</taxon>
        <taxon>Paenibacillus</taxon>
    </lineage>
</organism>
<gene>
    <name evidence="1" type="ORF">PGRAT_10410</name>
</gene>
<dbReference type="KEGG" id="pgm:PGRAT_10410"/>
<dbReference type="HOGENOM" id="CLU_2736203_0_0_9"/>
<accession>A0A089M480</accession>
<name>A0A089M480_9BACL</name>
<proteinExistence type="predicted"/>
<keyword evidence="2" id="KW-1185">Reference proteome</keyword>
<dbReference type="Proteomes" id="UP000029500">
    <property type="component" value="Chromosome"/>
</dbReference>
<dbReference type="AlphaFoldDB" id="A0A089M480"/>
<reference evidence="1 2" key="1">
    <citation type="submission" date="2014-08" db="EMBL/GenBank/DDBJ databases">
        <title>Comparative genomics of the Paenibacillus odorifer group.</title>
        <authorList>
            <person name="den Bakker H.C."/>
            <person name="Tsai Y.-C."/>
            <person name="Martin N."/>
            <person name="Korlach J."/>
            <person name="Wiedmann M."/>
        </authorList>
    </citation>
    <scope>NUCLEOTIDE SEQUENCE [LARGE SCALE GENOMIC DNA]</scope>
    <source>
        <strain evidence="1 2">DSM 15220</strain>
    </source>
</reference>
<sequence length="71" mass="7508">MEGGTDLQAAIKGGQDTADIQAAAADTRATHLQTHTMEEMDINIIRIATAAQADPCLTIPARNTRRLSAFG</sequence>
<evidence type="ECO:0000313" key="1">
    <source>
        <dbReference type="EMBL" id="AIQ67992.1"/>
    </source>
</evidence>
<evidence type="ECO:0000313" key="2">
    <source>
        <dbReference type="Proteomes" id="UP000029500"/>
    </source>
</evidence>